<dbReference type="GO" id="GO:0016491">
    <property type="term" value="F:oxidoreductase activity"/>
    <property type="evidence" value="ECO:0007669"/>
    <property type="project" value="UniProtKB-KW"/>
</dbReference>
<gene>
    <name evidence="4" type="primary">hetN</name>
    <name evidence="4" type="ORF">NIES23_37680</name>
</gene>
<evidence type="ECO:0000256" key="3">
    <source>
        <dbReference type="RuleBase" id="RU000363"/>
    </source>
</evidence>
<name>A0A1Z4KPQ2_ANAVA</name>
<dbReference type="Pfam" id="PF00106">
    <property type="entry name" value="adh_short"/>
    <property type="match status" value="1"/>
</dbReference>
<reference evidence="4 5" key="1">
    <citation type="submission" date="2017-06" db="EMBL/GenBank/DDBJ databases">
        <title>Genome sequencing of cyanobaciteial culture collection at National Institute for Environmental Studies (NIES).</title>
        <authorList>
            <person name="Hirose Y."/>
            <person name="Shimura Y."/>
            <person name="Fujisawa T."/>
            <person name="Nakamura Y."/>
            <person name="Kawachi M."/>
        </authorList>
    </citation>
    <scope>NUCLEOTIDE SEQUENCE [LARGE SCALE GENOMIC DNA]</scope>
    <source>
        <strain evidence="4 5">NIES-23</strain>
    </source>
</reference>
<dbReference type="InterPro" id="IPR020904">
    <property type="entry name" value="Sc_DH/Rdtase_CS"/>
</dbReference>
<dbReference type="Proteomes" id="UP000217507">
    <property type="component" value="Chromosome"/>
</dbReference>
<dbReference type="InterPro" id="IPR002347">
    <property type="entry name" value="SDR_fam"/>
</dbReference>
<keyword evidence="2" id="KW-0560">Oxidoreductase</keyword>
<evidence type="ECO:0000256" key="2">
    <source>
        <dbReference type="ARBA" id="ARBA00023002"/>
    </source>
</evidence>
<proteinExistence type="inferred from homology"/>
<evidence type="ECO:0000313" key="4">
    <source>
        <dbReference type="EMBL" id="BAY70956.1"/>
    </source>
</evidence>
<dbReference type="PANTHER" id="PTHR44196">
    <property type="entry name" value="DEHYDROGENASE/REDUCTASE SDR FAMILY MEMBER 7B"/>
    <property type="match status" value="1"/>
</dbReference>
<comment type="similarity">
    <text evidence="1 3">Belongs to the short-chain dehydrogenases/reductases (SDR) family.</text>
</comment>
<dbReference type="Gene3D" id="3.40.50.720">
    <property type="entry name" value="NAD(P)-binding Rossmann-like Domain"/>
    <property type="match status" value="1"/>
</dbReference>
<dbReference type="PRINTS" id="PR00081">
    <property type="entry name" value="GDHRDH"/>
</dbReference>
<dbReference type="SUPFAM" id="SSF51735">
    <property type="entry name" value="NAD(P)-binding Rossmann-fold domains"/>
    <property type="match status" value="1"/>
</dbReference>
<dbReference type="InterPro" id="IPR036291">
    <property type="entry name" value="NAD(P)-bd_dom_sf"/>
</dbReference>
<accession>A0A1Z4KPQ2</accession>
<dbReference type="PIRSF" id="PIRSF000126">
    <property type="entry name" value="11-beta-HSD1"/>
    <property type="match status" value="1"/>
</dbReference>
<dbReference type="PROSITE" id="PS00061">
    <property type="entry name" value="ADH_SHORT"/>
    <property type="match status" value="1"/>
</dbReference>
<evidence type="ECO:0000256" key="1">
    <source>
        <dbReference type="ARBA" id="ARBA00006484"/>
    </source>
</evidence>
<organism evidence="4 5">
    <name type="scientific">Trichormus variabilis NIES-23</name>
    <dbReference type="NCBI Taxonomy" id="1973479"/>
    <lineage>
        <taxon>Bacteria</taxon>
        <taxon>Bacillati</taxon>
        <taxon>Cyanobacteriota</taxon>
        <taxon>Cyanophyceae</taxon>
        <taxon>Nostocales</taxon>
        <taxon>Nostocaceae</taxon>
        <taxon>Trichormus</taxon>
    </lineage>
</organism>
<sequence length="287" mass="30391">MTTLTGKTVLLTGASRGLGVYIARALAKEQATVVCVSRSQSGLAQTCNAVKAAGGKAIAIPFDVRNTSQLSALVQQAQDIVGPIDVLINNAGIEINGTFANYSLAEIQSIFNTNLLAAMELTRLLLPSMMERGSGRIVNIASLAGKKGVAFNSVYSASKAGLIMWTDAMRQELVGTGVNISVVCPGYVSQTGMTVDTRVSAPKLAGISTPKSVANAVVKAIKNKTTEVIVNQNPITESLTKLMLAVGQISPTSVDRIYRWFGVVDFNQKRAENRVKDGYVAVESHRS</sequence>
<dbReference type="CDD" id="cd08932">
    <property type="entry name" value="HetN_like_SDR_c"/>
    <property type="match status" value="1"/>
</dbReference>
<dbReference type="GO" id="GO:0016020">
    <property type="term" value="C:membrane"/>
    <property type="evidence" value="ECO:0007669"/>
    <property type="project" value="TreeGrafter"/>
</dbReference>
<dbReference type="EMBL" id="AP018216">
    <property type="protein sequence ID" value="BAY70956.1"/>
    <property type="molecule type" value="Genomic_DNA"/>
</dbReference>
<dbReference type="PANTHER" id="PTHR44196:SF1">
    <property type="entry name" value="DEHYDROGENASE_REDUCTASE SDR FAMILY MEMBER 7B"/>
    <property type="match status" value="1"/>
</dbReference>
<dbReference type="AlphaFoldDB" id="A0A1Z4KPQ2"/>
<dbReference type="SMR" id="A0A1Z4KPQ2"/>
<dbReference type="PRINTS" id="PR00080">
    <property type="entry name" value="SDRFAMILY"/>
</dbReference>
<evidence type="ECO:0000313" key="5">
    <source>
        <dbReference type="Proteomes" id="UP000217507"/>
    </source>
</evidence>
<protein>
    <submittedName>
        <fullName evidence="4">Ketoacyl reductase</fullName>
    </submittedName>
</protein>